<accession>A0A1V8M2H9</accession>
<dbReference type="OrthoDB" id="9786771at2"/>
<evidence type="ECO:0000256" key="3">
    <source>
        <dbReference type="ARBA" id="ARBA00015716"/>
    </source>
</evidence>
<dbReference type="PANTHER" id="PTHR38099">
    <property type="entry name" value="LARGE RIBOSOMAL RNA SUBUNIT ACCUMULATION PROTEIN YCED"/>
    <property type="match status" value="1"/>
</dbReference>
<proteinExistence type="inferred from homology"/>
<protein>
    <recommendedName>
        <fullName evidence="3">Large ribosomal RNA subunit accumulation protein YceD</fullName>
    </recommendedName>
    <alternativeName>
        <fullName evidence="5">23S rRNA accumulation protein YceD</fullName>
    </alternativeName>
</protein>
<dbReference type="InterPro" id="IPR003772">
    <property type="entry name" value="YceD"/>
</dbReference>
<reference evidence="6 7" key="1">
    <citation type="submission" date="2015-12" db="EMBL/GenBank/DDBJ databases">
        <authorList>
            <person name="Shamseldin A."/>
            <person name="Moawad H."/>
            <person name="Abd El-Rahim W.M."/>
            <person name="Sadowsky M.J."/>
        </authorList>
    </citation>
    <scope>NUCLEOTIDE SEQUENCE [LARGE SCALE GENOMIC DNA]</scope>
    <source>
        <strain evidence="6 7">WF1</strain>
    </source>
</reference>
<dbReference type="Pfam" id="PF02620">
    <property type="entry name" value="YceD"/>
    <property type="match status" value="1"/>
</dbReference>
<evidence type="ECO:0000256" key="2">
    <source>
        <dbReference type="ARBA" id="ARBA00010740"/>
    </source>
</evidence>
<dbReference type="PANTHER" id="PTHR38099:SF1">
    <property type="entry name" value="LARGE RIBOSOMAL RNA SUBUNIT ACCUMULATION PROTEIN YCED"/>
    <property type="match status" value="1"/>
</dbReference>
<dbReference type="Proteomes" id="UP000191980">
    <property type="component" value="Unassembled WGS sequence"/>
</dbReference>
<dbReference type="EMBL" id="LPUF01000003">
    <property type="protein sequence ID" value="OQK15696.1"/>
    <property type="molecule type" value="Genomic_DNA"/>
</dbReference>
<dbReference type="GO" id="GO:0042254">
    <property type="term" value="P:ribosome biogenesis"/>
    <property type="evidence" value="ECO:0007669"/>
    <property type="project" value="UniProtKB-KW"/>
</dbReference>
<keyword evidence="7" id="KW-1185">Reference proteome</keyword>
<comment type="function">
    <text evidence="1">Plays a role in synthesis, processing and/or stability of 23S rRNA.</text>
</comment>
<comment type="caution">
    <text evidence="6">The sequence shown here is derived from an EMBL/GenBank/DDBJ whole genome shotgun (WGS) entry which is preliminary data.</text>
</comment>
<evidence type="ECO:0000313" key="6">
    <source>
        <dbReference type="EMBL" id="OQK15696.1"/>
    </source>
</evidence>
<dbReference type="GO" id="GO:0005829">
    <property type="term" value="C:cytosol"/>
    <property type="evidence" value="ECO:0007669"/>
    <property type="project" value="TreeGrafter"/>
</dbReference>
<keyword evidence="4" id="KW-0690">Ribosome biogenesis</keyword>
<organism evidence="6 7">
    <name type="scientific">Methyloprofundus sedimenti</name>
    <dbReference type="NCBI Taxonomy" id="1420851"/>
    <lineage>
        <taxon>Bacteria</taxon>
        <taxon>Pseudomonadati</taxon>
        <taxon>Pseudomonadota</taxon>
        <taxon>Gammaproteobacteria</taxon>
        <taxon>Methylococcales</taxon>
        <taxon>Methylococcaceae</taxon>
        <taxon>Methyloprofundus</taxon>
    </lineage>
</organism>
<evidence type="ECO:0000256" key="5">
    <source>
        <dbReference type="ARBA" id="ARBA00031841"/>
    </source>
</evidence>
<dbReference type="RefSeq" id="WP_080523933.1">
    <property type="nucleotide sequence ID" value="NZ_LPUF01000003.1"/>
</dbReference>
<dbReference type="AlphaFoldDB" id="A0A1V8M2H9"/>
<evidence type="ECO:0000256" key="4">
    <source>
        <dbReference type="ARBA" id="ARBA00022517"/>
    </source>
</evidence>
<name>A0A1V8M2H9_9GAMM</name>
<dbReference type="STRING" id="1420851.AU255_15900"/>
<gene>
    <name evidence="6" type="ORF">AU255_15900</name>
</gene>
<comment type="similarity">
    <text evidence="2">Belongs to the DUF177 domain family.</text>
</comment>
<sequence>MRIKLTESIYTGYYYTFMSDQLPEFIDPVVFAERQSHVHGRLGLQRLGRLVDILFDKKGELKVDLQFYKEGKVPVIEGRIEGHITLICQSCMEALDWLVDKPVKIGMVQTIEQADRLVDGLEPLMIADEKISLPEFIEDEVLISLPDYPRHTHKCLQYEPAVKLAEPKKIKQESDNPFSVLAKLKITGDQ</sequence>
<evidence type="ECO:0000313" key="7">
    <source>
        <dbReference type="Proteomes" id="UP000191980"/>
    </source>
</evidence>
<evidence type="ECO:0000256" key="1">
    <source>
        <dbReference type="ARBA" id="ARBA00002868"/>
    </source>
</evidence>
<dbReference type="InterPro" id="IPR039255">
    <property type="entry name" value="YceD_bac"/>
</dbReference>